<dbReference type="Proteomes" id="UP000293865">
    <property type="component" value="Unassembled WGS sequence"/>
</dbReference>
<reference evidence="2 3" key="1">
    <citation type="submission" date="2019-01" db="EMBL/GenBank/DDBJ databases">
        <title>Agromyces.</title>
        <authorList>
            <person name="Li J."/>
        </authorList>
    </citation>
    <scope>NUCLEOTIDE SEQUENCE [LARGE SCALE GENOMIC DNA]</scope>
    <source>
        <strain evidence="2 3">DSM 15934</strain>
    </source>
</reference>
<proteinExistence type="predicted"/>
<gene>
    <name evidence="2" type="ORF">ESP51_02435</name>
</gene>
<dbReference type="RefSeq" id="WP_129519305.1">
    <property type="nucleotide sequence ID" value="NZ_SDPN01000003.1"/>
</dbReference>
<evidence type="ECO:0000313" key="3">
    <source>
        <dbReference type="Proteomes" id="UP000293865"/>
    </source>
</evidence>
<evidence type="ECO:0000313" key="2">
    <source>
        <dbReference type="EMBL" id="RXZ72682.1"/>
    </source>
</evidence>
<evidence type="ECO:0000256" key="1">
    <source>
        <dbReference type="SAM" id="Phobius"/>
    </source>
</evidence>
<feature type="transmembrane region" description="Helical" evidence="1">
    <location>
        <begin position="27"/>
        <end position="54"/>
    </location>
</feature>
<comment type="caution">
    <text evidence="2">The sequence shown here is derived from an EMBL/GenBank/DDBJ whole genome shotgun (WGS) entry which is preliminary data.</text>
</comment>
<keyword evidence="1" id="KW-1133">Transmembrane helix</keyword>
<keyword evidence="1" id="KW-0812">Transmembrane</keyword>
<dbReference type="EMBL" id="SDPN01000003">
    <property type="protein sequence ID" value="RXZ72682.1"/>
    <property type="molecule type" value="Genomic_DNA"/>
</dbReference>
<protein>
    <submittedName>
        <fullName evidence="2">Flp family type IVb pilin</fullName>
    </submittedName>
</protein>
<sequence length="66" mass="6920">MLKAYSRARALINSVRTEEEGANAVEYALVLGLVAIALVVAAIGLTPILTTFVAEIGTWMDAQGVS</sequence>
<name>A0A4Q2L848_9MICO</name>
<organism evidence="2 3">
    <name type="scientific">Agromyces albus</name>
    <dbReference type="NCBI Taxonomy" id="205332"/>
    <lineage>
        <taxon>Bacteria</taxon>
        <taxon>Bacillati</taxon>
        <taxon>Actinomycetota</taxon>
        <taxon>Actinomycetes</taxon>
        <taxon>Micrococcales</taxon>
        <taxon>Microbacteriaceae</taxon>
        <taxon>Agromyces</taxon>
    </lineage>
</organism>
<dbReference type="AlphaFoldDB" id="A0A4Q2L848"/>
<accession>A0A4Q2L848</accession>
<keyword evidence="3" id="KW-1185">Reference proteome</keyword>
<keyword evidence="1" id="KW-0472">Membrane</keyword>